<evidence type="ECO:0000313" key="2">
    <source>
        <dbReference type="Proteomes" id="UP000199529"/>
    </source>
</evidence>
<keyword evidence="2" id="KW-1185">Reference proteome</keyword>
<dbReference type="InterPro" id="IPR051082">
    <property type="entry name" value="Pentapeptide-BTB/POZ_domain"/>
</dbReference>
<name>A0A1H3RX62_9PSEU</name>
<dbReference type="SUPFAM" id="SSF141571">
    <property type="entry name" value="Pentapeptide repeat-like"/>
    <property type="match status" value="1"/>
</dbReference>
<accession>A0A1H3RX62</accession>
<dbReference type="Pfam" id="PF13599">
    <property type="entry name" value="Pentapeptide_4"/>
    <property type="match status" value="1"/>
</dbReference>
<dbReference type="STRING" id="418495.SAMN05216215_105828"/>
<proteinExistence type="predicted"/>
<reference evidence="2" key="1">
    <citation type="submission" date="2016-10" db="EMBL/GenBank/DDBJ databases">
        <authorList>
            <person name="Varghese N."/>
            <person name="Submissions S."/>
        </authorList>
    </citation>
    <scope>NUCLEOTIDE SEQUENCE [LARGE SCALE GENOMIC DNA]</scope>
    <source>
        <strain evidence="2">CGMCC 4.3530</strain>
    </source>
</reference>
<dbReference type="InterPro" id="IPR001646">
    <property type="entry name" value="5peptide_repeat"/>
</dbReference>
<sequence length="285" mass="30723">MLGIVLTTVLNLAATATTIGGLWLQGRSVDLEYSKAVQEQMAAAQEKISSPEVGDQVAGFGLLSDVMRSSPERQGYVLASAETYLLGQKAVAEKIPGLTGRLDLYVANPGAQAAVDLIRSRNIAQDPGGPGQRAFNLTGMKVGAVRFNDVVMRRTRGSGCHGSWTLWDKADLKDSEFRECDFEAARFVGAKLQDVNFTGAFLNDADFTDADLTKADFSRAVFNSRTKFQRADLSGAMFTGKLGTTNFAGVKSIAGADFSQAKEVERAQNLRNAPGHEYARWPESP</sequence>
<dbReference type="EMBL" id="FNOK01000058">
    <property type="protein sequence ID" value="SDZ29908.1"/>
    <property type="molecule type" value="Genomic_DNA"/>
</dbReference>
<evidence type="ECO:0000313" key="1">
    <source>
        <dbReference type="EMBL" id="SDZ29908.1"/>
    </source>
</evidence>
<protein>
    <submittedName>
        <fullName evidence="1">Pentapeptide repeat-containing protein</fullName>
    </submittedName>
</protein>
<dbReference type="Proteomes" id="UP000199529">
    <property type="component" value="Unassembled WGS sequence"/>
</dbReference>
<dbReference type="PANTHER" id="PTHR14136:SF17">
    <property type="entry name" value="BTB_POZ DOMAIN-CONTAINING PROTEIN KCTD9"/>
    <property type="match status" value="1"/>
</dbReference>
<dbReference type="OrthoDB" id="2579959at2"/>
<organism evidence="1 2">
    <name type="scientific">Saccharopolyspora shandongensis</name>
    <dbReference type="NCBI Taxonomy" id="418495"/>
    <lineage>
        <taxon>Bacteria</taxon>
        <taxon>Bacillati</taxon>
        <taxon>Actinomycetota</taxon>
        <taxon>Actinomycetes</taxon>
        <taxon>Pseudonocardiales</taxon>
        <taxon>Pseudonocardiaceae</taxon>
        <taxon>Saccharopolyspora</taxon>
    </lineage>
</organism>
<dbReference type="AlphaFoldDB" id="A0A1H3RX62"/>
<gene>
    <name evidence="1" type="ORF">SAMN05216215_105828</name>
</gene>
<dbReference type="Gene3D" id="2.160.20.80">
    <property type="entry name" value="E3 ubiquitin-protein ligase SopA"/>
    <property type="match status" value="1"/>
</dbReference>
<dbReference type="PANTHER" id="PTHR14136">
    <property type="entry name" value="BTB_POZ DOMAIN-CONTAINING PROTEIN KCTD9"/>
    <property type="match status" value="1"/>
</dbReference>